<accession>A0ABU2TQZ6</accession>
<dbReference type="EMBL" id="JAVREY010000008">
    <property type="protein sequence ID" value="MDT0463370.1"/>
    <property type="molecule type" value="Genomic_DNA"/>
</dbReference>
<dbReference type="Proteomes" id="UP001183809">
    <property type="component" value="Unassembled WGS sequence"/>
</dbReference>
<evidence type="ECO:0000313" key="7">
    <source>
        <dbReference type="EMBL" id="MDT0463370.1"/>
    </source>
</evidence>
<dbReference type="Gene3D" id="2.30.31.20">
    <property type="entry name" value="Sporulation-specific cell division protein SsgB"/>
    <property type="match status" value="1"/>
</dbReference>
<comment type="subcellular location">
    <subcellularLocation>
        <location evidence="1">Cell septum</location>
    </subcellularLocation>
</comment>
<name>A0ABU2TQZ6_9ACTN</name>
<evidence type="ECO:0000256" key="3">
    <source>
        <dbReference type="ARBA" id="ARBA00022618"/>
    </source>
</evidence>
<proteinExistence type="inferred from homology"/>
<dbReference type="Pfam" id="PF04686">
    <property type="entry name" value="SsgA"/>
    <property type="match status" value="1"/>
</dbReference>
<sequence>MSTLIEQPVEARLVAAAPRMPSIPAMLHYDRRDPFAVRMTFPAPATLEGVEVCWTFSRELLSAGLEGPEGHGDVRVRPYGYDRTVLEFHAPEGTAVVHVHSKDIRHFLQRSTELVPAGLEHLQVDLDHDLAELMRDAC</sequence>
<dbReference type="InterPro" id="IPR006776">
    <property type="entry name" value="SsgB"/>
</dbReference>
<evidence type="ECO:0000256" key="1">
    <source>
        <dbReference type="ARBA" id="ARBA00004431"/>
    </source>
</evidence>
<protein>
    <submittedName>
        <fullName evidence="7">SsgA family sporulation/cell division regulator</fullName>
    </submittedName>
</protein>
<evidence type="ECO:0000313" key="8">
    <source>
        <dbReference type="Proteomes" id="UP001183809"/>
    </source>
</evidence>
<keyword evidence="5" id="KW-0717">Septation</keyword>
<keyword evidence="3" id="KW-0132">Cell division</keyword>
<gene>
    <name evidence="7" type="ORF">RM764_10125</name>
</gene>
<evidence type="ECO:0000256" key="2">
    <source>
        <dbReference type="ARBA" id="ARBA00009323"/>
    </source>
</evidence>
<organism evidence="7 8">
    <name type="scientific">Streptomyces gibsoniae</name>
    <dbReference type="NCBI Taxonomy" id="3075529"/>
    <lineage>
        <taxon>Bacteria</taxon>
        <taxon>Bacillati</taxon>
        <taxon>Actinomycetota</taxon>
        <taxon>Actinomycetes</taxon>
        <taxon>Kitasatosporales</taxon>
        <taxon>Streptomycetaceae</taxon>
        <taxon>Streptomyces</taxon>
    </lineage>
</organism>
<comment type="caution">
    <text evidence="7">The sequence shown here is derived from an EMBL/GenBank/DDBJ whole genome shotgun (WGS) entry which is preliminary data.</text>
</comment>
<reference evidence="8" key="1">
    <citation type="submission" date="2023-07" db="EMBL/GenBank/DDBJ databases">
        <title>30 novel species of actinomycetes from the DSMZ collection.</title>
        <authorList>
            <person name="Nouioui I."/>
        </authorList>
    </citation>
    <scope>NUCLEOTIDE SEQUENCE [LARGE SCALE GENOMIC DNA]</scope>
    <source>
        <strain evidence="8">DSM 41699</strain>
    </source>
</reference>
<dbReference type="InterPro" id="IPR038658">
    <property type="entry name" value="SsgB_sf"/>
</dbReference>
<comment type="similarity">
    <text evidence="2">Belongs to the SsgA family.</text>
</comment>
<evidence type="ECO:0000256" key="5">
    <source>
        <dbReference type="ARBA" id="ARBA00023210"/>
    </source>
</evidence>
<keyword evidence="6" id="KW-0131">Cell cycle</keyword>
<evidence type="ECO:0000256" key="4">
    <source>
        <dbReference type="ARBA" id="ARBA00022969"/>
    </source>
</evidence>
<evidence type="ECO:0000256" key="6">
    <source>
        <dbReference type="ARBA" id="ARBA00023306"/>
    </source>
</evidence>
<keyword evidence="8" id="KW-1185">Reference proteome</keyword>
<keyword evidence="4" id="KW-0749">Sporulation</keyword>
<dbReference type="RefSeq" id="WP_311694197.1">
    <property type="nucleotide sequence ID" value="NZ_JAVREY010000008.1"/>
</dbReference>